<name>A0A512PF72_9CELL</name>
<accession>A0A512PF72</accession>
<dbReference type="AlphaFoldDB" id="A0A512PF72"/>
<dbReference type="CDD" id="cd14814">
    <property type="entry name" value="Peptidase_M15"/>
    <property type="match status" value="1"/>
</dbReference>
<evidence type="ECO:0000259" key="1">
    <source>
        <dbReference type="Pfam" id="PF02557"/>
    </source>
</evidence>
<dbReference type="Proteomes" id="UP000321798">
    <property type="component" value="Unassembled WGS sequence"/>
</dbReference>
<organism evidence="2 3">
    <name type="scientific">Cellulomonas soli</name>
    <dbReference type="NCBI Taxonomy" id="931535"/>
    <lineage>
        <taxon>Bacteria</taxon>
        <taxon>Bacillati</taxon>
        <taxon>Actinomycetota</taxon>
        <taxon>Actinomycetes</taxon>
        <taxon>Micrococcales</taxon>
        <taxon>Cellulomonadaceae</taxon>
        <taxon>Cellulomonas</taxon>
    </lineage>
</organism>
<evidence type="ECO:0000313" key="3">
    <source>
        <dbReference type="Proteomes" id="UP000321798"/>
    </source>
</evidence>
<dbReference type="EMBL" id="BKAL01000008">
    <property type="protein sequence ID" value="GEP69854.1"/>
    <property type="molecule type" value="Genomic_DNA"/>
</dbReference>
<keyword evidence="3" id="KW-1185">Reference proteome</keyword>
<reference evidence="2 3" key="1">
    <citation type="submission" date="2019-07" db="EMBL/GenBank/DDBJ databases">
        <title>Whole genome shotgun sequence of Cellulomonas soli NBRC 109434.</title>
        <authorList>
            <person name="Hosoyama A."/>
            <person name="Uohara A."/>
            <person name="Ohji S."/>
            <person name="Ichikawa N."/>
        </authorList>
    </citation>
    <scope>NUCLEOTIDE SEQUENCE [LARGE SCALE GENOMIC DNA]</scope>
    <source>
        <strain evidence="2 3">NBRC 109434</strain>
    </source>
</reference>
<dbReference type="InterPro" id="IPR003709">
    <property type="entry name" value="VanY-like_core_dom"/>
</dbReference>
<gene>
    <name evidence="2" type="ORF">CSO01_25690</name>
</gene>
<comment type="caution">
    <text evidence="2">The sequence shown here is derived from an EMBL/GenBank/DDBJ whole genome shotgun (WGS) entry which is preliminary data.</text>
</comment>
<feature type="domain" description="D-alanyl-D-alanine carboxypeptidase-like core" evidence="1">
    <location>
        <begin position="188"/>
        <end position="298"/>
    </location>
</feature>
<protein>
    <recommendedName>
        <fullName evidence="1">D-alanyl-D-alanine carboxypeptidase-like core domain-containing protein</fullName>
    </recommendedName>
</protein>
<dbReference type="InterPro" id="IPR009045">
    <property type="entry name" value="Zn_M74/Hedgehog-like"/>
</dbReference>
<dbReference type="Pfam" id="PF02557">
    <property type="entry name" value="VanY"/>
    <property type="match status" value="1"/>
</dbReference>
<sequence length="298" mass="30679">MRVQDQASADAEDDAWRVQHEATASRSRAAQTLTEAQQVLTDAIAQATSTLGGSEGQVADDAVRQALAAAVAAAQVPATSVVAVRAQVAAVQTAESAVVDARTAWQAAQAAQAMQSGQSVAAAPSGSAASAASGTGASGGSCTTTYTGPPFYTSAPTDGGDGSNGRLPASMLAAISWDVDPHGTPYYLRTAAAAALERLDVAFVAAFGHHLDLDLTYRDYDTQVAMREALGTVAAVPGTSSHGTGLALDVPELPCEYGWDTAQRSWLVTNGPSYGWVSPSWARRGGSNPEYWHFEYVG</sequence>
<dbReference type="GO" id="GO:0006508">
    <property type="term" value="P:proteolysis"/>
    <property type="evidence" value="ECO:0007669"/>
    <property type="project" value="InterPro"/>
</dbReference>
<proteinExistence type="predicted"/>
<dbReference type="GO" id="GO:0008233">
    <property type="term" value="F:peptidase activity"/>
    <property type="evidence" value="ECO:0007669"/>
    <property type="project" value="InterPro"/>
</dbReference>
<evidence type="ECO:0000313" key="2">
    <source>
        <dbReference type="EMBL" id="GEP69854.1"/>
    </source>
</evidence>
<dbReference type="Gene3D" id="3.30.1380.10">
    <property type="match status" value="1"/>
</dbReference>
<dbReference type="SUPFAM" id="SSF55166">
    <property type="entry name" value="Hedgehog/DD-peptidase"/>
    <property type="match status" value="1"/>
</dbReference>